<proteinExistence type="predicted"/>
<keyword evidence="1" id="KW-0732">Signal</keyword>
<comment type="caution">
    <text evidence="2">The sequence shown here is derived from an EMBL/GenBank/DDBJ whole genome shotgun (WGS) entry which is preliminary data.</text>
</comment>
<organism evidence="2 3">
    <name type="scientific">Shewanella inventionis</name>
    <dbReference type="NCBI Taxonomy" id="1738770"/>
    <lineage>
        <taxon>Bacteria</taxon>
        <taxon>Pseudomonadati</taxon>
        <taxon>Pseudomonadota</taxon>
        <taxon>Gammaproteobacteria</taxon>
        <taxon>Alteromonadales</taxon>
        <taxon>Shewanellaceae</taxon>
        <taxon>Shewanella</taxon>
    </lineage>
</organism>
<name>A0ABQ1J5I3_9GAMM</name>
<feature type="signal peptide" evidence="1">
    <location>
        <begin position="1"/>
        <end position="21"/>
    </location>
</feature>
<reference evidence="3" key="1">
    <citation type="journal article" date="2019" name="Int. J. Syst. Evol. Microbiol.">
        <title>The Global Catalogue of Microorganisms (GCM) 10K type strain sequencing project: providing services to taxonomists for standard genome sequencing and annotation.</title>
        <authorList>
            <consortium name="The Broad Institute Genomics Platform"/>
            <consortium name="The Broad Institute Genome Sequencing Center for Infectious Disease"/>
            <person name="Wu L."/>
            <person name="Ma J."/>
        </authorList>
    </citation>
    <scope>NUCLEOTIDE SEQUENCE [LARGE SCALE GENOMIC DNA]</scope>
    <source>
        <strain evidence="3">CGMCC 1.15339</strain>
    </source>
</reference>
<keyword evidence="3" id="KW-1185">Reference proteome</keyword>
<dbReference type="InterPro" id="IPR023614">
    <property type="entry name" value="Porin_dom_sf"/>
</dbReference>
<dbReference type="InterPro" id="IPR010870">
    <property type="entry name" value="Porin_O/P"/>
</dbReference>
<feature type="chain" id="PRO_5046494093" description="Porin" evidence="1">
    <location>
        <begin position="22"/>
        <end position="358"/>
    </location>
</feature>
<dbReference type="Proteomes" id="UP000617555">
    <property type="component" value="Unassembled WGS sequence"/>
</dbReference>
<sequence length="358" mass="40856">MKKLSLYVAPALLVFAASTNATDYPDLSIGGYIMVDHDQFSDLYLEDEENSNDGTDIRRARLSAKAKLSDDWRSKFQVDIAEGEFDIKDAYIQYKGMDWANITLGQQKEPFGLEKLTSSSDTFMIERSMVTEALAPGRSMGVKLDGNPGNFTWNIGYFQDDNSQNSQGVTGRLTWALIDQDDNFIHLGSALSKRKRNGDEFRINETLEVYSSDSLLEGTRLDAEDMSMASIELMWQYLGVVSMAEWIETDIDDATRGEYHYQGGYYQMSYPLSGKNRRYNDGKLGTIKAKHDWELTWRVSQFELEQEDRKAQTFAVGINYLVNNDLIFKANLIRAKHQEDGETFGYDNAFSFRAQYSF</sequence>
<dbReference type="Pfam" id="PF07396">
    <property type="entry name" value="Porin_O_P"/>
    <property type="match status" value="1"/>
</dbReference>
<dbReference type="SUPFAM" id="SSF56935">
    <property type="entry name" value="Porins"/>
    <property type="match status" value="1"/>
</dbReference>
<dbReference type="EMBL" id="BMII01000015">
    <property type="protein sequence ID" value="GGB59249.1"/>
    <property type="molecule type" value="Genomic_DNA"/>
</dbReference>
<evidence type="ECO:0000256" key="1">
    <source>
        <dbReference type="SAM" id="SignalP"/>
    </source>
</evidence>
<dbReference type="Gene3D" id="2.40.160.10">
    <property type="entry name" value="Porin"/>
    <property type="match status" value="1"/>
</dbReference>
<protein>
    <recommendedName>
        <fullName evidence="4">Porin</fullName>
    </recommendedName>
</protein>
<evidence type="ECO:0000313" key="3">
    <source>
        <dbReference type="Proteomes" id="UP000617555"/>
    </source>
</evidence>
<dbReference type="RefSeq" id="WP_188739197.1">
    <property type="nucleotide sequence ID" value="NZ_BMII01000015.1"/>
</dbReference>
<accession>A0ABQ1J5I3</accession>
<evidence type="ECO:0008006" key="4">
    <source>
        <dbReference type="Google" id="ProtNLM"/>
    </source>
</evidence>
<gene>
    <name evidence="2" type="ORF">GCM10011607_19870</name>
</gene>
<evidence type="ECO:0000313" key="2">
    <source>
        <dbReference type="EMBL" id="GGB59249.1"/>
    </source>
</evidence>